<feature type="compositionally biased region" description="Polar residues" evidence="4">
    <location>
        <begin position="209"/>
        <end position="231"/>
    </location>
</feature>
<feature type="region of interest" description="Disordered" evidence="4">
    <location>
        <begin position="123"/>
        <end position="349"/>
    </location>
</feature>
<evidence type="ECO:0000313" key="6">
    <source>
        <dbReference type="EMBL" id="KAL3644701.1"/>
    </source>
</evidence>
<feature type="region of interest" description="Disordered" evidence="4">
    <location>
        <begin position="647"/>
        <end position="688"/>
    </location>
</feature>
<feature type="compositionally biased region" description="Basic and acidic residues" evidence="4">
    <location>
        <begin position="318"/>
        <end position="329"/>
    </location>
</feature>
<feature type="compositionally biased region" description="Basic and acidic residues" evidence="4">
    <location>
        <begin position="672"/>
        <end position="682"/>
    </location>
</feature>
<feature type="compositionally biased region" description="Polar residues" evidence="4">
    <location>
        <begin position="396"/>
        <end position="416"/>
    </location>
</feature>
<keyword evidence="2" id="KW-0238">DNA-binding</keyword>
<sequence>MEKFQNLIFKLAETHPNAPLTPSARTLLQDRLSRFVSQYKTPDHPPYSAMIERAILELNEKRGSSMDSISRFLEKEYDNLPWAHSTMLKHHLQNLCASSFIVMTHSKRYKLPVKIEIPILNSPSKEVNKSKPPRRRKRRKGRPIKLRIQRKGKIVKVIEKHQEHDGKEERLTEENSGPVEQPERQQSEHTWPETSNPSGFEPSNPPGFETSNPPGFETSNPPGFEPSNPTSFELPRVENLPNPGSAELPDEVSLHQQETGLSEIIMADVSAALSQQQPEGKQSEHSQPEIPSFELPWVGNLPNPGSAELPDEVSLHQQETRMPEIRKADVSAAHSQQQPEMQQSEYSQPEIPSFELPCVENLHNPGPLELHSVVNLLHQDTGLLEITKAESRAAHTQEQLVGEQSVNSRPEISKSPNFKMPLTQLEPTSAEELFDSERAHRQLRRWNQTYPGPKLGPKDNHLPLSGDINLEKVQVSVVEKMQSENDVKSVKGVEKYSHRKKTEPKQLEFASSNEKSPSQQPRRSLRLRLASTKVTQDTDSTIMLPSQQYPISEPVSSDPSNSPNRSEQENGPSDITYSRRRKLKPDQSEIIVTDEKEPEQLPEKLPPQRKEVLQNEDQPRRSLRLRSSEPEITVDVNYVIALPSQTCCEDSPKSELSKRKAVNQEWVPEPMKPTDEGTEVKKPTTTLPKKLPRQLKELSQYKEQPRRSLRLRLSEPEISVDANYVNAFPPQTCCEDCPKNELSKEKAVNQK</sequence>
<dbReference type="InterPro" id="IPR005818">
    <property type="entry name" value="Histone_H1/H5_H15"/>
</dbReference>
<feature type="region of interest" description="Disordered" evidence="4">
    <location>
        <begin position="482"/>
        <end position="629"/>
    </location>
</feature>
<accession>A0ABD3DSH6</accession>
<reference evidence="7" key="1">
    <citation type="journal article" date="2024" name="IScience">
        <title>Strigolactones Initiate the Formation of Haustorium-like Structures in Castilleja.</title>
        <authorList>
            <person name="Buerger M."/>
            <person name="Peterson D."/>
            <person name="Chory J."/>
        </authorList>
    </citation>
    <scope>NUCLEOTIDE SEQUENCE [LARGE SCALE GENOMIC DNA]</scope>
</reference>
<dbReference type="InterPro" id="IPR036388">
    <property type="entry name" value="WH-like_DNA-bd_sf"/>
</dbReference>
<feature type="compositionally biased region" description="Polar residues" evidence="4">
    <location>
        <begin position="333"/>
        <end position="347"/>
    </location>
</feature>
<organism evidence="6 7">
    <name type="scientific">Castilleja foliolosa</name>
    <dbReference type="NCBI Taxonomy" id="1961234"/>
    <lineage>
        <taxon>Eukaryota</taxon>
        <taxon>Viridiplantae</taxon>
        <taxon>Streptophyta</taxon>
        <taxon>Embryophyta</taxon>
        <taxon>Tracheophyta</taxon>
        <taxon>Spermatophyta</taxon>
        <taxon>Magnoliopsida</taxon>
        <taxon>eudicotyledons</taxon>
        <taxon>Gunneridae</taxon>
        <taxon>Pentapetalae</taxon>
        <taxon>asterids</taxon>
        <taxon>lamiids</taxon>
        <taxon>Lamiales</taxon>
        <taxon>Orobanchaceae</taxon>
        <taxon>Pedicularideae</taxon>
        <taxon>Castillejinae</taxon>
        <taxon>Castilleja</taxon>
    </lineage>
</organism>
<comment type="caution">
    <text evidence="6">The sequence shown here is derived from an EMBL/GenBank/DDBJ whole genome shotgun (WGS) entry which is preliminary data.</text>
</comment>
<dbReference type="GO" id="GO:0003677">
    <property type="term" value="F:DNA binding"/>
    <property type="evidence" value="ECO:0007669"/>
    <property type="project" value="UniProtKB-KW"/>
</dbReference>
<dbReference type="Gene3D" id="1.10.10.10">
    <property type="entry name" value="Winged helix-like DNA-binding domain superfamily/Winged helix DNA-binding domain"/>
    <property type="match status" value="1"/>
</dbReference>
<feature type="compositionally biased region" description="Polar residues" evidence="4">
    <location>
        <begin position="532"/>
        <end position="576"/>
    </location>
</feature>
<feature type="compositionally biased region" description="Basic and acidic residues" evidence="4">
    <location>
        <begin position="482"/>
        <end position="496"/>
    </location>
</feature>
<feature type="compositionally biased region" description="Basic residues" evidence="4">
    <location>
        <begin position="131"/>
        <end position="154"/>
    </location>
</feature>
<evidence type="ECO:0000313" key="7">
    <source>
        <dbReference type="Proteomes" id="UP001632038"/>
    </source>
</evidence>
<dbReference type="GO" id="GO:0005634">
    <property type="term" value="C:nucleus"/>
    <property type="evidence" value="ECO:0007669"/>
    <property type="project" value="UniProtKB-SubCell"/>
</dbReference>
<dbReference type="PANTHER" id="PTHR11467:SF109">
    <property type="entry name" value="H15 DOMAIN-CONTAINING PROTEIN"/>
    <property type="match status" value="1"/>
</dbReference>
<dbReference type="PROSITE" id="PS51504">
    <property type="entry name" value="H15"/>
    <property type="match status" value="1"/>
</dbReference>
<evidence type="ECO:0000256" key="4">
    <source>
        <dbReference type="SAM" id="MobiDB-lite"/>
    </source>
</evidence>
<feature type="compositionally biased region" description="Basic and acidic residues" evidence="4">
    <location>
        <begin position="181"/>
        <end position="191"/>
    </location>
</feature>
<evidence type="ECO:0000256" key="2">
    <source>
        <dbReference type="ARBA" id="ARBA00023125"/>
    </source>
</evidence>
<dbReference type="Pfam" id="PF00538">
    <property type="entry name" value="Linker_histone"/>
    <property type="match status" value="1"/>
</dbReference>
<dbReference type="PANTHER" id="PTHR11467">
    <property type="entry name" value="HISTONE H1"/>
    <property type="match status" value="1"/>
</dbReference>
<gene>
    <name evidence="6" type="ORF">CASFOL_009881</name>
</gene>
<evidence type="ECO:0000256" key="1">
    <source>
        <dbReference type="ARBA" id="ARBA00004123"/>
    </source>
</evidence>
<feature type="domain" description="H15" evidence="5">
    <location>
        <begin position="43"/>
        <end position="113"/>
    </location>
</feature>
<name>A0ABD3DSH6_9LAMI</name>
<evidence type="ECO:0000259" key="5">
    <source>
        <dbReference type="PROSITE" id="PS51504"/>
    </source>
</evidence>
<protein>
    <recommendedName>
        <fullName evidence="5">H15 domain-containing protein</fullName>
    </recommendedName>
</protein>
<proteinExistence type="predicted"/>
<keyword evidence="3" id="KW-0539">Nucleus</keyword>
<feature type="compositionally biased region" description="Basic and acidic residues" evidence="4">
    <location>
        <begin position="156"/>
        <end position="173"/>
    </location>
</feature>
<feature type="region of interest" description="Disordered" evidence="4">
    <location>
        <begin position="395"/>
        <end position="421"/>
    </location>
</feature>
<dbReference type="EMBL" id="JAVIJP010000013">
    <property type="protein sequence ID" value="KAL3644701.1"/>
    <property type="molecule type" value="Genomic_DNA"/>
</dbReference>
<comment type="subcellular location">
    <subcellularLocation>
        <location evidence="1">Nucleus</location>
    </subcellularLocation>
</comment>
<evidence type="ECO:0000256" key="3">
    <source>
        <dbReference type="ARBA" id="ARBA00023242"/>
    </source>
</evidence>
<dbReference type="SMART" id="SM00526">
    <property type="entry name" value="H15"/>
    <property type="match status" value="1"/>
</dbReference>
<dbReference type="Proteomes" id="UP001632038">
    <property type="component" value="Unassembled WGS sequence"/>
</dbReference>
<dbReference type="SUPFAM" id="SSF46785">
    <property type="entry name" value="Winged helix' DNA-binding domain"/>
    <property type="match status" value="1"/>
</dbReference>
<dbReference type="InterPro" id="IPR036390">
    <property type="entry name" value="WH_DNA-bd_sf"/>
</dbReference>
<keyword evidence="7" id="KW-1185">Reference proteome</keyword>
<dbReference type="AlphaFoldDB" id="A0ABD3DSH6"/>
<feature type="compositionally biased region" description="Basic and acidic residues" evidence="4">
    <location>
        <begin position="593"/>
        <end position="620"/>
    </location>
</feature>